<gene>
    <name evidence="1" type="ORF">NMS_1899</name>
</gene>
<dbReference type="AlphaFoldDB" id="W8VW04"/>
<keyword evidence="2" id="KW-1185">Reference proteome</keyword>
<dbReference type="RefSeq" id="WP_041496427.1">
    <property type="nucleotide sequence ID" value="NZ_AP014548.1"/>
</dbReference>
<name>W8VW04_9FLAO</name>
<dbReference type="KEGG" id="nmf:NMS_1899"/>
<accession>W8VW04</accession>
<sequence length="190" mass="21534">MKTRIVSIFALAAVLTSCDINKTESGEMPEVDVEVEAESGDLPEYDVDWMDVDVSTTTKMVEVPKLVVVMEEEEVEVPVIDFDMPGEKAERTLTVETEISGNDMNLEIQQVRATRNKLYVIATLEDSDMDLEGKTVRKQDQVMINAPQLDVEYVIVGERPERIFNDNNRYFTTMADLDEDIANAKVIYED</sequence>
<protein>
    <submittedName>
        <fullName evidence="1">Uncharacterized protein</fullName>
    </submittedName>
</protein>
<proteinExistence type="predicted"/>
<dbReference type="EMBL" id="AP014548">
    <property type="protein sequence ID" value="BAO55908.1"/>
    <property type="molecule type" value="Genomic_DNA"/>
</dbReference>
<dbReference type="STRING" id="1454201.NMS_1899"/>
<evidence type="ECO:0000313" key="1">
    <source>
        <dbReference type="EMBL" id="BAO55908.1"/>
    </source>
</evidence>
<dbReference type="HOGENOM" id="CLU_1383247_0_0_10"/>
<evidence type="ECO:0000313" key="2">
    <source>
        <dbReference type="Proteomes" id="UP000031760"/>
    </source>
</evidence>
<dbReference type="Proteomes" id="UP000031760">
    <property type="component" value="Chromosome"/>
</dbReference>
<reference evidence="1 2" key="1">
    <citation type="journal article" date="2014" name="Proc. Natl. Acad. Sci. U.S.A.">
        <title>Functional characterization of flavobacteria rhodopsins reveals a unique class of light-driven chloride pump in bacteria.</title>
        <authorList>
            <person name="Yoshizawa S."/>
            <person name="Kumagai Y."/>
            <person name="Kim H."/>
            <person name="Ogura Y."/>
            <person name="Hayashi T."/>
            <person name="Iwasaki W."/>
            <person name="DeLong E.F."/>
            <person name="Kogure K."/>
        </authorList>
    </citation>
    <scope>NUCLEOTIDE SEQUENCE [LARGE SCALE GENOMIC DNA]</scope>
    <source>
        <strain evidence="1 2">S1-08</strain>
    </source>
</reference>
<dbReference type="OrthoDB" id="1432199at2"/>
<dbReference type="PROSITE" id="PS51257">
    <property type="entry name" value="PROKAR_LIPOPROTEIN"/>
    <property type="match status" value="1"/>
</dbReference>
<organism evidence="1 2">
    <name type="scientific">Nonlabens marinus S1-08</name>
    <dbReference type="NCBI Taxonomy" id="1454201"/>
    <lineage>
        <taxon>Bacteria</taxon>
        <taxon>Pseudomonadati</taxon>
        <taxon>Bacteroidota</taxon>
        <taxon>Flavobacteriia</taxon>
        <taxon>Flavobacteriales</taxon>
        <taxon>Flavobacteriaceae</taxon>
        <taxon>Nonlabens</taxon>
    </lineage>
</organism>